<dbReference type="GO" id="GO:0016301">
    <property type="term" value="F:kinase activity"/>
    <property type="evidence" value="ECO:0007669"/>
    <property type="project" value="UniProtKB-KW"/>
</dbReference>
<evidence type="ECO:0000256" key="6">
    <source>
        <dbReference type="PROSITE-ProRule" id="PRU00169"/>
    </source>
</evidence>
<dbReference type="GO" id="GO:0032993">
    <property type="term" value="C:protein-DNA complex"/>
    <property type="evidence" value="ECO:0007669"/>
    <property type="project" value="TreeGrafter"/>
</dbReference>
<dbReference type="SMART" id="SM00100">
    <property type="entry name" value="cNMP"/>
    <property type="match status" value="1"/>
</dbReference>
<dbReference type="InterPro" id="IPR000595">
    <property type="entry name" value="cNMP-bd_dom"/>
</dbReference>
<dbReference type="SMART" id="SM00448">
    <property type="entry name" value="REC"/>
    <property type="match status" value="1"/>
</dbReference>
<dbReference type="EMBL" id="FOFB01000007">
    <property type="protein sequence ID" value="SEQ27070.1"/>
    <property type="molecule type" value="Genomic_DNA"/>
</dbReference>
<dbReference type="PANTHER" id="PTHR48111:SF4">
    <property type="entry name" value="DNA-BINDING DUAL TRANSCRIPTIONAL REGULATOR OMPR"/>
    <property type="match status" value="1"/>
</dbReference>
<dbReference type="STRING" id="478744.SAMN05444359_107138"/>
<keyword evidence="4" id="KW-0238">DNA-binding</keyword>
<dbReference type="InterPro" id="IPR001789">
    <property type="entry name" value="Sig_transdc_resp-reg_receiver"/>
</dbReference>
<keyword evidence="11" id="KW-1185">Reference proteome</keyword>
<evidence type="ECO:0000259" key="8">
    <source>
        <dbReference type="PROSITE" id="PS50110"/>
    </source>
</evidence>
<evidence type="ECO:0000259" key="7">
    <source>
        <dbReference type="PROSITE" id="PS50042"/>
    </source>
</evidence>
<dbReference type="PRINTS" id="PR00034">
    <property type="entry name" value="HTHCRP"/>
</dbReference>
<dbReference type="SMART" id="SM00419">
    <property type="entry name" value="HTH_CRP"/>
    <property type="match status" value="1"/>
</dbReference>
<dbReference type="Gene3D" id="1.10.10.10">
    <property type="entry name" value="Winged helix-like DNA-binding domain superfamily/Winged helix DNA-binding domain"/>
    <property type="match status" value="1"/>
</dbReference>
<evidence type="ECO:0000256" key="5">
    <source>
        <dbReference type="ARBA" id="ARBA00023163"/>
    </source>
</evidence>
<dbReference type="InterPro" id="IPR014710">
    <property type="entry name" value="RmlC-like_jellyroll"/>
</dbReference>
<evidence type="ECO:0000259" key="9">
    <source>
        <dbReference type="PROSITE" id="PS51063"/>
    </source>
</evidence>
<dbReference type="SUPFAM" id="SSF51206">
    <property type="entry name" value="cAMP-binding domain-like"/>
    <property type="match status" value="1"/>
</dbReference>
<dbReference type="PROSITE" id="PS50110">
    <property type="entry name" value="RESPONSE_REGULATORY"/>
    <property type="match status" value="1"/>
</dbReference>
<dbReference type="InterPro" id="IPR012318">
    <property type="entry name" value="HTH_CRP"/>
</dbReference>
<dbReference type="InterPro" id="IPR036390">
    <property type="entry name" value="WH_DNA-bd_sf"/>
</dbReference>
<organism evidence="10 11">
    <name type="scientific">Neolewinella agarilytica</name>
    <dbReference type="NCBI Taxonomy" id="478744"/>
    <lineage>
        <taxon>Bacteria</taxon>
        <taxon>Pseudomonadati</taxon>
        <taxon>Bacteroidota</taxon>
        <taxon>Saprospiria</taxon>
        <taxon>Saprospirales</taxon>
        <taxon>Lewinellaceae</taxon>
        <taxon>Neolewinella</taxon>
    </lineage>
</organism>
<dbReference type="Pfam" id="PF00027">
    <property type="entry name" value="cNMP_binding"/>
    <property type="match status" value="1"/>
</dbReference>
<dbReference type="InterPro" id="IPR039420">
    <property type="entry name" value="WalR-like"/>
</dbReference>
<proteinExistence type="predicted"/>
<sequence length="351" mass="39550">MSKANILVIEDNEEVRENLVEILELYGYDVREAPNGIEGVKLAVEHLPDIILCDVMMPELDGYGVLNLLNENERTAGTPFVFITARTETEDVRRGMMLGADDYITKPFYKDELLEVIQLRLRRAKQRKGSVENSPQDVAHLSDPERGAERLKASFKEKGRSQTFHRNQLVNREGDRAHFVYLIESGHIHLSRAHEYGRDYIIAELGPGEIFGVPTVLEGTPLHYSAKAVADDTKLSLLPAADLLKMINGDRQITEALMHLMAGKVVEHGERLANQAYDSVRRRTALVLCDLHQKYPDEPIELSREELAQMVGSTKESVIRSLSDFKKDGLLRTEGRAIIINQAEALRSLLV</sequence>
<dbReference type="Gene3D" id="2.60.120.10">
    <property type="entry name" value="Jelly Rolls"/>
    <property type="match status" value="1"/>
</dbReference>
<keyword evidence="1 6" id="KW-0597">Phosphoprotein</keyword>
<reference evidence="11" key="1">
    <citation type="submission" date="2016-10" db="EMBL/GenBank/DDBJ databases">
        <authorList>
            <person name="Varghese N."/>
            <person name="Submissions S."/>
        </authorList>
    </citation>
    <scope>NUCLEOTIDE SEQUENCE [LARGE SCALE GENOMIC DNA]</scope>
    <source>
        <strain evidence="11">DSM 24740</strain>
    </source>
</reference>
<evidence type="ECO:0000256" key="3">
    <source>
        <dbReference type="ARBA" id="ARBA00023015"/>
    </source>
</evidence>
<dbReference type="InterPro" id="IPR018490">
    <property type="entry name" value="cNMP-bd_dom_sf"/>
</dbReference>
<feature type="modified residue" description="4-aspartylphosphate" evidence="6">
    <location>
        <position position="54"/>
    </location>
</feature>
<dbReference type="Pfam" id="PF13545">
    <property type="entry name" value="HTH_Crp_2"/>
    <property type="match status" value="1"/>
</dbReference>
<dbReference type="InterPro" id="IPR011006">
    <property type="entry name" value="CheY-like_superfamily"/>
</dbReference>
<keyword evidence="5" id="KW-0804">Transcription</keyword>
<name>A0A1H9EMX1_9BACT</name>
<keyword evidence="3" id="KW-0805">Transcription regulation</keyword>
<dbReference type="InterPro" id="IPR036388">
    <property type="entry name" value="WH-like_DNA-bd_sf"/>
</dbReference>
<dbReference type="SUPFAM" id="SSF46785">
    <property type="entry name" value="Winged helix' DNA-binding domain"/>
    <property type="match status" value="1"/>
</dbReference>
<keyword evidence="10" id="KW-0808">Transferase</keyword>
<dbReference type="InParanoid" id="A0A1H9EMX1"/>
<dbReference type="GO" id="GO:0000976">
    <property type="term" value="F:transcription cis-regulatory region binding"/>
    <property type="evidence" value="ECO:0007669"/>
    <property type="project" value="TreeGrafter"/>
</dbReference>
<feature type="domain" description="HTH crp-type" evidence="9">
    <location>
        <begin position="278"/>
        <end position="344"/>
    </location>
</feature>
<dbReference type="GO" id="GO:0005829">
    <property type="term" value="C:cytosol"/>
    <property type="evidence" value="ECO:0007669"/>
    <property type="project" value="TreeGrafter"/>
</dbReference>
<dbReference type="PROSITE" id="PS51063">
    <property type="entry name" value="HTH_CRP_2"/>
    <property type="match status" value="1"/>
</dbReference>
<dbReference type="OrthoDB" id="9127033at2"/>
<dbReference type="Gene3D" id="3.40.50.2300">
    <property type="match status" value="1"/>
</dbReference>
<evidence type="ECO:0000313" key="10">
    <source>
        <dbReference type="EMBL" id="SEQ27070.1"/>
    </source>
</evidence>
<dbReference type="Proteomes" id="UP000199021">
    <property type="component" value="Unassembled WGS sequence"/>
</dbReference>
<dbReference type="GO" id="GO:0006355">
    <property type="term" value="P:regulation of DNA-templated transcription"/>
    <property type="evidence" value="ECO:0007669"/>
    <property type="project" value="InterPro"/>
</dbReference>
<dbReference type="Pfam" id="PF00072">
    <property type="entry name" value="Response_reg"/>
    <property type="match status" value="1"/>
</dbReference>
<accession>A0A1H9EMX1</accession>
<gene>
    <name evidence="10" type="ORF">SAMN05444359_107138</name>
</gene>
<evidence type="ECO:0000313" key="11">
    <source>
        <dbReference type="Proteomes" id="UP000199021"/>
    </source>
</evidence>
<evidence type="ECO:0000256" key="2">
    <source>
        <dbReference type="ARBA" id="ARBA00023012"/>
    </source>
</evidence>
<dbReference type="AlphaFoldDB" id="A0A1H9EMX1"/>
<dbReference type="SUPFAM" id="SSF52172">
    <property type="entry name" value="CheY-like"/>
    <property type="match status" value="1"/>
</dbReference>
<dbReference type="CDD" id="cd17574">
    <property type="entry name" value="REC_OmpR"/>
    <property type="match status" value="1"/>
</dbReference>
<dbReference type="PROSITE" id="PS50042">
    <property type="entry name" value="CNMP_BINDING_3"/>
    <property type="match status" value="1"/>
</dbReference>
<dbReference type="PANTHER" id="PTHR48111">
    <property type="entry name" value="REGULATOR OF RPOS"/>
    <property type="match status" value="1"/>
</dbReference>
<feature type="domain" description="Response regulatory" evidence="8">
    <location>
        <begin position="5"/>
        <end position="121"/>
    </location>
</feature>
<protein>
    <submittedName>
        <fullName evidence="10">cAMP-binding domain of CRP or a regulatory subunit of cAMP-dependent protein kinases</fullName>
    </submittedName>
</protein>
<keyword evidence="2" id="KW-0902">Two-component regulatory system</keyword>
<dbReference type="GO" id="GO:0000156">
    <property type="term" value="F:phosphorelay response regulator activity"/>
    <property type="evidence" value="ECO:0007669"/>
    <property type="project" value="TreeGrafter"/>
</dbReference>
<evidence type="ECO:0000256" key="1">
    <source>
        <dbReference type="ARBA" id="ARBA00022553"/>
    </source>
</evidence>
<keyword evidence="10" id="KW-0418">Kinase</keyword>
<evidence type="ECO:0000256" key="4">
    <source>
        <dbReference type="ARBA" id="ARBA00023125"/>
    </source>
</evidence>
<dbReference type="CDD" id="cd00038">
    <property type="entry name" value="CAP_ED"/>
    <property type="match status" value="1"/>
</dbReference>
<feature type="domain" description="Cyclic nucleotide-binding" evidence="7">
    <location>
        <begin position="164"/>
        <end position="231"/>
    </location>
</feature>
<dbReference type="RefSeq" id="WP_090167277.1">
    <property type="nucleotide sequence ID" value="NZ_FOFB01000007.1"/>
</dbReference>